<reference evidence="2" key="1">
    <citation type="submission" date="2014-09" db="EMBL/GenBank/DDBJ databases">
        <title>Lygus hesperus Antennal Transcriptome.</title>
        <authorList>
            <person name="Hull J."/>
        </authorList>
    </citation>
    <scope>NUCLEOTIDE SEQUENCE</scope>
</reference>
<proteinExistence type="predicted"/>
<dbReference type="EMBL" id="GBRD01013310">
    <property type="protein sequence ID" value="JAG52516.1"/>
    <property type="molecule type" value="Transcribed_RNA"/>
</dbReference>
<keyword evidence="1" id="KW-1133">Transmembrane helix</keyword>
<organism evidence="2">
    <name type="scientific">Lygus hesperus</name>
    <name type="common">Western plant bug</name>
    <dbReference type="NCBI Taxonomy" id="30085"/>
    <lineage>
        <taxon>Eukaryota</taxon>
        <taxon>Metazoa</taxon>
        <taxon>Ecdysozoa</taxon>
        <taxon>Arthropoda</taxon>
        <taxon>Hexapoda</taxon>
        <taxon>Insecta</taxon>
        <taxon>Pterygota</taxon>
        <taxon>Neoptera</taxon>
        <taxon>Paraneoptera</taxon>
        <taxon>Hemiptera</taxon>
        <taxon>Heteroptera</taxon>
        <taxon>Panheteroptera</taxon>
        <taxon>Cimicomorpha</taxon>
        <taxon>Miridae</taxon>
        <taxon>Mirini</taxon>
        <taxon>Lygus</taxon>
    </lineage>
</organism>
<dbReference type="AlphaFoldDB" id="A0A0A9ZHA5"/>
<feature type="transmembrane region" description="Helical" evidence="1">
    <location>
        <begin position="47"/>
        <end position="67"/>
    </location>
</feature>
<feature type="non-terminal residue" evidence="2">
    <location>
        <position position="151"/>
    </location>
</feature>
<protein>
    <submittedName>
        <fullName evidence="2">Uncharacterized protein</fullName>
    </submittedName>
</protein>
<sequence>GSVVLLGCQFLRVFRLGTSFGVLVFGAVAIAGPVFARRVILDSVAPAFGTLHTHVLLILGQVTILVYPSLRRKMGSSPVGLKTPLGRTKGFWNLSSDPEWKPPETEQECLEYYQDKIAHGQNRQLLPLQEDLADWINKLLGLDHISASNLL</sequence>
<feature type="non-terminal residue" evidence="2">
    <location>
        <position position="1"/>
    </location>
</feature>
<evidence type="ECO:0000256" key="1">
    <source>
        <dbReference type="SAM" id="Phobius"/>
    </source>
</evidence>
<keyword evidence="1" id="KW-0472">Membrane</keyword>
<name>A0A0A9ZHA5_LYGHE</name>
<keyword evidence="1" id="KW-0812">Transmembrane</keyword>
<feature type="transmembrane region" description="Helical" evidence="1">
    <location>
        <begin position="12"/>
        <end position="35"/>
    </location>
</feature>
<accession>A0A0A9ZHA5</accession>
<evidence type="ECO:0000313" key="2">
    <source>
        <dbReference type="EMBL" id="JAG52516.1"/>
    </source>
</evidence>